<name>A0A556MJU4_9FLAO</name>
<evidence type="ECO:0000313" key="4">
    <source>
        <dbReference type="Proteomes" id="UP000316008"/>
    </source>
</evidence>
<accession>A0A556MJU4</accession>
<feature type="transmembrane region" description="Helical" evidence="2">
    <location>
        <begin position="56"/>
        <end position="74"/>
    </location>
</feature>
<dbReference type="AlphaFoldDB" id="A0A556MJU4"/>
<dbReference type="EMBL" id="VLPL01000009">
    <property type="protein sequence ID" value="TSJ40152.1"/>
    <property type="molecule type" value="Genomic_DNA"/>
</dbReference>
<dbReference type="RefSeq" id="WP_144334280.1">
    <property type="nucleotide sequence ID" value="NZ_VLPL01000009.1"/>
</dbReference>
<feature type="region of interest" description="Disordered" evidence="1">
    <location>
        <begin position="107"/>
        <end position="218"/>
    </location>
</feature>
<organism evidence="3 4">
    <name type="scientific">Fluviicola chungangensis</name>
    <dbReference type="NCBI Taxonomy" id="2597671"/>
    <lineage>
        <taxon>Bacteria</taxon>
        <taxon>Pseudomonadati</taxon>
        <taxon>Bacteroidota</taxon>
        <taxon>Flavobacteriia</taxon>
        <taxon>Flavobacteriales</taxon>
        <taxon>Crocinitomicaceae</taxon>
        <taxon>Fluviicola</taxon>
    </lineage>
</organism>
<keyword evidence="2" id="KW-0812">Transmembrane</keyword>
<reference evidence="3 4" key="1">
    <citation type="submission" date="2019-07" db="EMBL/GenBank/DDBJ databases">
        <authorList>
            <person name="Huq M.A."/>
        </authorList>
    </citation>
    <scope>NUCLEOTIDE SEQUENCE [LARGE SCALE GENOMIC DNA]</scope>
    <source>
        <strain evidence="3 4">MAH-3</strain>
    </source>
</reference>
<evidence type="ECO:0000313" key="3">
    <source>
        <dbReference type="EMBL" id="TSJ40152.1"/>
    </source>
</evidence>
<evidence type="ECO:0000256" key="2">
    <source>
        <dbReference type="SAM" id="Phobius"/>
    </source>
</evidence>
<gene>
    <name evidence="3" type="ORF">FO442_16265</name>
</gene>
<keyword evidence="2" id="KW-0472">Membrane</keyword>
<keyword evidence="2" id="KW-1133">Transmembrane helix</keyword>
<feature type="compositionally biased region" description="Polar residues" evidence="1">
    <location>
        <begin position="107"/>
        <end position="117"/>
    </location>
</feature>
<sequence>MLFVYILFILIIIFSLYQYVDNSEWEEFHAKNFKTIFEHRNKRYGAYQARTRQPVIMMYILFGAIALGAGSVYTKTIIDNYEGLNEMNFSDVSDTTQFSLNNQNVEETPPAQFNYQGENGDGLPQAKEGGEVREDRPETTEASSRQQPKPEQTKPKTPEESIYDFEAKQFEMTGGAAERERIKNEMEKRKKEREEKEKKRQQQKTEGGNGGNIGSNTGVKGSTMMSYNLNGRKAFQKNDDYIKIPGYMCGKGISETIVVKVKVNSNGDVYWAQSQAPSTANQCCVELAERYAKKSRFEYSERPIEEGTITYTFKAQ</sequence>
<keyword evidence="4" id="KW-1185">Reference proteome</keyword>
<evidence type="ECO:0000256" key="1">
    <source>
        <dbReference type="SAM" id="MobiDB-lite"/>
    </source>
</evidence>
<feature type="compositionally biased region" description="Basic and acidic residues" evidence="1">
    <location>
        <begin position="128"/>
        <end position="139"/>
    </location>
</feature>
<protein>
    <submittedName>
        <fullName evidence="3">Uncharacterized protein</fullName>
    </submittedName>
</protein>
<feature type="compositionally biased region" description="Basic and acidic residues" evidence="1">
    <location>
        <begin position="177"/>
        <end position="200"/>
    </location>
</feature>
<comment type="caution">
    <text evidence="3">The sequence shown here is derived from an EMBL/GenBank/DDBJ whole genome shotgun (WGS) entry which is preliminary data.</text>
</comment>
<dbReference type="OrthoDB" id="9786892at2"/>
<dbReference type="Proteomes" id="UP000316008">
    <property type="component" value="Unassembled WGS sequence"/>
</dbReference>
<proteinExistence type="predicted"/>
<feature type="compositionally biased region" description="Basic and acidic residues" evidence="1">
    <location>
        <begin position="151"/>
        <end position="169"/>
    </location>
</feature>